<organism evidence="7 8">
    <name type="scientific">Gonium pectorale</name>
    <name type="common">Green alga</name>
    <dbReference type="NCBI Taxonomy" id="33097"/>
    <lineage>
        <taxon>Eukaryota</taxon>
        <taxon>Viridiplantae</taxon>
        <taxon>Chlorophyta</taxon>
        <taxon>core chlorophytes</taxon>
        <taxon>Chlorophyceae</taxon>
        <taxon>CS clade</taxon>
        <taxon>Chlamydomonadales</taxon>
        <taxon>Volvocaceae</taxon>
        <taxon>Gonium</taxon>
    </lineage>
</organism>
<protein>
    <recommendedName>
        <fullName evidence="6">Sugar phosphate transporter domain-containing protein</fullName>
    </recommendedName>
</protein>
<feature type="transmembrane region" description="Helical" evidence="5">
    <location>
        <begin position="217"/>
        <end position="235"/>
    </location>
</feature>
<evidence type="ECO:0000259" key="6">
    <source>
        <dbReference type="Pfam" id="PF03151"/>
    </source>
</evidence>
<evidence type="ECO:0000256" key="3">
    <source>
        <dbReference type="ARBA" id="ARBA00022989"/>
    </source>
</evidence>
<evidence type="ECO:0000256" key="1">
    <source>
        <dbReference type="ARBA" id="ARBA00004141"/>
    </source>
</evidence>
<evidence type="ECO:0000256" key="2">
    <source>
        <dbReference type="ARBA" id="ARBA00022692"/>
    </source>
</evidence>
<feature type="transmembrane region" description="Helical" evidence="5">
    <location>
        <begin position="183"/>
        <end position="205"/>
    </location>
</feature>
<proteinExistence type="predicted"/>
<evidence type="ECO:0000313" key="8">
    <source>
        <dbReference type="Proteomes" id="UP000075714"/>
    </source>
</evidence>
<accession>A0A150GMT1</accession>
<dbReference type="OrthoDB" id="417037at2759"/>
<keyword evidence="2 5" id="KW-0812">Transmembrane</keyword>
<evidence type="ECO:0000256" key="4">
    <source>
        <dbReference type="ARBA" id="ARBA00023136"/>
    </source>
</evidence>
<dbReference type="PANTHER" id="PTHR11132">
    <property type="entry name" value="SOLUTE CARRIER FAMILY 35"/>
    <property type="match status" value="1"/>
</dbReference>
<comment type="caution">
    <text evidence="7">The sequence shown here is derived from an EMBL/GenBank/DDBJ whole genome shotgun (WGS) entry which is preliminary data.</text>
</comment>
<dbReference type="EMBL" id="LSYV01000015">
    <property type="protein sequence ID" value="KXZ51117.1"/>
    <property type="molecule type" value="Genomic_DNA"/>
</dbReference>
<feature type="transmembrane region" description="Helical" evidence="5">
    <location>
        <begin position="66"/>
        <end position="87"/>
    </location>
</feature>
<feature type="transmembrane region" description="Helical" evidence="5">
    <location>
        <begin position="33"/>
        <end position="54"/>
    </location>
</feature>
<sequence>MDKRKLADALEPLLADAGSVEAGQERAPKQTSFVQWASGFLGIGSAILYGTVAVSMNFVNKASMQMLPLPNVVMVMQMVATTLLLHPMREMGYLGFPPFSLTTCKRLFWITVLYTANVGFALFGLKTLNIPMYNVLKRLTPMMILIVKAIIRRRWPRPEISASVFLVVAGCVVAGIGDLAFDLMGYLFALMSCTMQAAYLLLVEFQGDEGVGTNEMLYYNAITSLPFLLAVVAATGEGAALGTAFSTALETHGAVSLGLTLASASLMGCLLNFALFLCTVNNSALTTTIVGVIKGVVAVFLGFFLLGGVKFSIVNVSGIALNTFGKAPGARLCGSAIWYTVIKYQEKRGGGGKRQAAAVTDSHASVSGSGHTLESASTGKLLEVSGLGSGVVIAGQESVAEAGQARVEVIAEGAWTGSRPAPVRRHAAA</sequence>
<evidence type="ECO:0000313" key="7">
    <source>
        <dbReference type="EMBL" id="KXZ51117.1"/>
    </source>
</evidence>
<feature type="transmembrane region" description="Helical" evidence="5">
    <location>
        <begin position="284"/>
        <end position="306"/>
    </location>
</feature>
<dbReference type="Proteomes" id="UP000075714">
    <property type="component" value="Unassembled WGS sequence"/>
</dbReference>
<gene>
    <name evidence="7" type="ORF">GPECTOR_14g98</name>
</gene>
<dbReference type="GO" id="GO:0016020">
    <property type="term" value="C:membrane"/>
    <property type="evidence" value="ECO:0007669"/>
    <property type="project" value="UniProtKB-SubCell"/>
</dbReference>
<keyword evidence="4 5" id="KW-0472">Membrane</keyword>
<feature type="domain" description="Sugar phosphate transporter" evidence="6">
    <location>
        <begin position="51"/>
        <end position="325"/>
    </location>
</feature>
<dbReference type="STRING" id="33097.A0A150GMT1"/>
<dbReference type="Pfam" id="PF03151">
    <property type="entry name" value="TPT"/>
    <property type="match status" value="1"/>
</dbReference>
<dbReference type="InterPro" id="IPR050186">
    <property type="entry name" value="TPT_transporter"/>
</dbReference>
<name>A0A150GMT1_GONPE</name>
<feature type="transmembrane region" description="Helical" evidence="5">
    <location>
        <begin position="107"/>
        <end position="128"/>
    </location>
</feature>
<dbReference type="InterPro" id="IPR004853">
    <property type="entry name" value="Sugar_P_trans_dom"/>
</dbReference>
<dbReference type="AlphaFoldDB" id="A0A150GMT1"/>
<reference evidence="8" key="1">
    <citation type="journal article" date="2016" name="Nat. Commun.">
        <title>The Gonium pectorale genome demonstrates co-option of cell cycle regulation during the evolution of multicellularity.</title>
        <authorList>
            <person name="Hanschen E.R."/>
            <person name="Marriage T.N."/>
            <person name="Ferris P.J."/>
            <person name="Hamaji T."/>
            <person name="Toyoda A."/>
            <person name="Fujiyama A."/>
            <person name="Neme R."/>
            <person name="Noguchi H."/>
            <person name="Minakuchi Y."/>
            <person name="Suzuki M."/>
            <person name="Kawai-Toyooka H."/>
            <person name="Smith D.R."/>
            <person name="Sparks H."/>
            <person name="Anderson J."/>
            <person name="Bakaric R."/>
            <person name="Luria V."/>
            <person name="Karger A."/>
            <person name="Kirschner M.W."/>
            <person name="Durand P.M."/>
            <person name="Michod R.E."/>
            <person name="Nozaki H."/>
            <person name="Olson B.J."/>
        </authorList>
    </citation>
    <scope>NUCLEOTIDE SEQUENCE [LARGE SCALE GENOMIC DNA]</scope>
    <source>
        <strain evidence="8">NIES-2863</strain>
    </source>
</reference>
<keyword evidence="8" id="KW-1185">Reference proteome</keyword>
<keyword evidence="3 5" id="KW-1133">Transmembrane helix</keyword>
<feature type="transmembrane region" description="Helical" evidence="5">
    <location>
        <begin position="255"/>
        <end position="277"/>
    </location>
</feature>
<feature type="transmembrane region" description="Helical" evidence="5">
    <location>
        <begin position="160"/>
        <end position="177"/>
    </location>
</feature>
<evidence type="ECO:0000256" key="5">
    <source>
        <dbReference type="SAM" id="Phobius"/>
    </source>
</evidence>
<comment type="subcellular location">
    <subcellularLocation>
        <location evidence="1">Membrane</location>
        <topology evidence="1">Multi-pass membrane protein</topology>
    </subcellularLocation>
</comment>